<keyword evidence="6" id="KW-0865">Zymogen</keyword>
<evidence type="ECO:0000256" key="10">
    <source>
        <dbReference type="RuleBase" id="RU361156"/>
    </source>
</evidence>
<feature type="chain" id="PRO_5039761098" description="Carboxypeptidase" evidence="10">
    <location>
        <begin position="20"/>
        <end position="463"/>
    </location>
</feature>
<evidence type="ECO:0000256" key="2">
    <source>
        <dbReference type="ARBA" id="ARBA00009431"/>
    </source>
</evidence>
<keyword evidence="3 10" id="KW-0121">Carboxypeptidase</keyword>
<dbReference type="Gene3D" id="6.10.250.940">
    <property type="match status" value="1"/>
</dbReference>
<dbReference type="Gene3D" id="3.40.50.1820">
    <property type="entry name" value="alpha/beta hydrolase"/>
    <property type="match status" value="1"/>
</dbReference>
<evidence type="ECO:0000313" key="12">
    <source>
        <dbReference type="Proteomes" id="UP001085076"/>
    </source>
</evidence>
<dbReference type="PANTHER" id="PTHR11802">
    <property type="entry name" value="SERINE PROTEASE FAMILY S10 SERINE CARBOXYPEPTIDASE"/>
    <property type="match status" value="1"/>
</dbReference>
<dbReference type="InterPro" id="IPR033124">
    <property type="entry name" value="Ser_caboxypep_his_AS"/>
</dbReference>
<protein>
    <recommendedName>
        <fullName evidence="10">Carboxypeptidase</fullName>
        <ecNumber evidence="10">3.4.16.-</ecNumber>
    </recommendedName>
</protein>
<evidence type="ECO:0000256" key="3">
    <source>
        <dbReference type="ARBA" id="ARBA00022645"/>
    </source>
</evidence>
<comment type="similarity">
    <text evidence="2 10">Belongs to the peptidase S10 family.</text>
</comment>
<evidence type="ECO:0000256" key="9">
    <source>
        <dbReference type="ARBA" id="ARBA00064289"/>
    </source>
</evidence>
<evidence type="ECO:0000256" key="6">
    <source>
        <dbReference type="ARBA" id="ARBA00023145"/>
    </source>
</evidence>
<proteinExistence type="inferred from homology"/>
<dbReference type="PROSITE" id="PS00131">
    <property type="entry name" value="CARBOXYPEPT_SER_SER"/>
    <property type="match status" value="1"/>
</dbReference>
<dbReference type="InterPro" id="IPR001563">
    <property type="entry name" value="Peptidase_S10"/>
</dbReference>
<dbReference type="FunFam" id="3.40.50.1820:FF:000013">
    <property type="entry name" value="Carboxypeptidase"/>
    <property type="match status" value="1"/>
</dbReference>
<dbReference type="AlphaFoldDB" id="A0A9D5D980"/>
<evidence type="ECO:0000256" key="5">
    <source>
        <dbReference type="ARBA" id="ARBA00022801"/>
    </source>
</evidence>
<evidence type="ECO:0000256" key="8">
    <source>
        <dbReference type="ARBA" id="ARBA00023180"/>
    </source>
</evidence>
<dbReference type="GO" id="GO:0004185">
    <property type="term" value="F:serine-type carboxypeptidase activity"/>
    <property type="evidence" value="ECO:0007669"/>
    <property type="project" value="UniProtKB-UniRule"/>
</dbReference>
<dbReference type="GO" id="GO:0005773">
    <property type="term" value="C:vacuole"/>
    <property type="evidence" value="ECO:0007669"/>
    <property type="project" value="TreeGrafter"/>
</dbReference>
<keyword evidence="10" id="KW-0732">Signal</keyword>
<dbReference type="EC" id="3.4.16.-" evidence="10"/>
<comment type="caution">
    <text evidence="11">The sequence shown here is derived from an EMBL/GenBank/DDBJ whole genome shotgun (WGS) entry which is preliminary data.</text>
</comment>
<keyword evidence="8" id="KW-0325">Glycoprotein</keyword>
<gene>
    <name evidence="11" type="ORF">J5N97_006037</name>
</gene>
<accession>A0A9D5D980</accession>
<comment type="catalytic activity">
    <reaction evidence="1">
        <text>Preferential release of a C-terminal arginine or lysine residue.</text>
        <dbReference type="EC" id="3.4.16.6"/>
    </reaction>
</comment>
<evidence type="ECO:0000256" key="4">
    <source>
        <dbReference type="ARBA" id="ARBA00022670"/>
    </source>
</evidence>
<organism evidence="11 12">
    <name type="scientific">Dioscorea zingiberensis</name>
    <dbReference type="NCBI Taxonomy" id="325984"/>
    <lineage>
        <taxon>Eukaryota</taxon>
        <taxon>Viridiplantae</taxon>
        <taxon>Streptophyta</taxon>
        <taxon>Embryophyta</taxon>
        <taxon>Tracheophyta</taxon>
        <taxon>Spermatophyta</taxon>
        <taxon>Magnoliopsida</taxon>
        <taxon>Liliopsida</taxon>
        <taxon>Dioscoreales</taxon>
        <taxon>Dioscoreaceae</taxon>
        <taxon>Dioscorea</taxon>
    </lineage>
</organism>
<dbReference type="InterPro" id="IPR029058">
    <property type="entry name" value="AB_hydrolase_fold"/>
</dbReference>
<dbReference type="PANTHER" id="PTHR11802:SF198">
    <property type="entry name" value="SERINE CARBOXYPEPTIDASE-LIKE 27"/>
    <property type="match status" value="1"/>
</dbReference>
<dbReference type="Proteomes" id="UP001085076">
    <property type="component" value="Miscellaneous, Linkage group lg01"/>
</dbReference>
<feature type="signal peptide" evidence="10">
    <location>
        <begin position="1"/>
        <end position="19"/>
    </location>
</feature>
<keyword evidence="5 10" id="KW-0378">Hydrolase</keyword>
<keyword evidence="7" id="KW-1015">Disulfide bond</keyword>
<dbReference type="PROSITE" id="PS00560">
    <property type="entry name" value="CARBOXYPEPT_SER_HIS"/>
    <property type="match status" value="1"/>
</dbReference>
<evidence type="ECO:0000256" key="1">
    <source>
        <dbReference type="ARBA" id="ARBA00001003"/>
    </source>
</evidence>
<reference evidence="11" key="2">
    <citation type="journal article" date="2022" name="Hortic Res">
        <title>The genome of Dioscorea zingiberensis sheds light on the biosynthesis, origin and evolution of the medicinally important diosgenin saponins.</title>
        <authorList>
            <person name="Li Y."/>
            <person name="Tan C."/>
            <person name="Li Z."/>
            <person name="Guo J."/>
            <person name="Li S."/>
            <person name="Chen X."/>
            <person name="Wang C."/>
            <person name="Dai X."/>
            <person name="Yang H."/>
            <person name="Song W."/>
            <person name="Hou L."/>
            <person name="Xu J."/>
            <person name="Tong Z."/>
            <person name="Xu A."/>
            <person name="Yuan X."/>
            <person name="Wang W."/>
            <person name="Yang Q."/>
            <person name="Chen L."/>
            <person name="Sun Z."/>
            <person name="Wang K."/>
            <person name="Pan B."/>
            <person name="Chen J."/>
            <person name="Bao Y."/>
            <person name="Liu F."/>
            <person name="Qi X."/>
            <person name="Gang D.R."/>
            <person name="Wen J."/>
            <person name="Li J."/>
        </authorList>
    </citation>
    <scope>NUCLEOTIDE SEQUENCE</scope>
    <source>
        <strain evidence="11">Dzin_1.0</strain>
    </source>
</reference>
<dbReference type="SUPFAM" id="SSF53474">
    <property type="entry name" value="alpha/beta-Hydrolases"/>
    <property type="match status" value="1"/>
</dbReference>
<keyword evidence="4 10" id="KW-0645">Protease</keyword>
<dbReference type="GO" id="GO:0006508">
    <property type="term" value="P:proteolysis"/>
    <property type="evidence" value="ECO:0007669"/>
    <property type="project" value="UniProtKB-KW"/>
</dbReference>
<name>A0A9D5D980_9LILI</name>
<evidence type="ECO:0000313" key="11">
    <source>
        <dbReference type="EMBL" id="KAJ0987681.1"/>
    </source>
</evidence>
<sequence length="463" mass="51812">MASSLSLLAFLLLLSSSSSFFFLLSHCTSSEALNKDKVTALPGQPPNVSFSHYSGYVTVDPTAGRALFYWLVESVPAAGESSPLVLWLNGGPGCSSIAYGASEEIGPFHVHRSGRSLFLNPYSWNHVANLLFLESPAGVGFSYSNTSADLLNTGDQRTAMDAYVFLVNWFERFPQYKQRDFYIAGESYAGHYVPQLSQLIHQRNKGIQLPNNINLKGFLVGNAVTDDLRDFIGTFEYWWSHGLISDTTYGKLKTFCYLQSSMNPSDDCLDALELASSEQGNIDPYSIYTPPCTNSSSFKINRNRHYPWLHKAYDPCSDRHAKVYYNLPQVQKALHANVTGIPYPWDTCSDTLYDNWKDSPMSMLSIYQELIAAGLRIWMFSGDTDAVVPLTATRYSIDALKLHTVKNWYPWYDKGKVGGWSQVYKGLTYVTVAGAGHEVPLHKPRRALTLISHFLQDKPMPSS</sequence>
<dbReference type="Gene3D" id="3.40.50.11320">
    <property type="match status" value="1"/>
</dbReference>
<dbReference type="InterPro" id="IPR018202">
    <property type="entry name" value="Ser_caboxypep_ser_AS"/>
</dbReference>
<keyword evidence="12" id="KW-1185">Reference proteome</keyword>
<evidence type="ECO:0000256" key="7">
    <source>
        <dbReference type="ARBA" id="ARBA00023157"/>
    </source>
</evidence>
<comment type="subunit">
    <text evidence="9">Carboxypeptidase II is a dimer, where each monomer is composed of two chains linked by a disulfide bond.</text>
</comment>
<dbReference type="EMBL" id="JAGGNH010000001">
    <property type="protein sequence ID" value="KAJ0987681.1"/>
    <property type="molecule type" value="Genomic_DNA"/>
</dbReference>
<reference evidence="11" key="1">
    <citation type="submission" date="2021-03" db="EMBL/GenBank/DDBJ databases">
        <authorList>
            <person name="Li Z."/>
            <person name="Yang C."/>
        </authorList>
    </citation>
    <scope>NUCLEOTIDE SEQUENCE</scope>
    <source>
        <strain evidence="11">Dzin_1.0</strain>
        <tissue evidence="11">Leaf</tissue>
    </source>
</reference>
<dbReference type="FunFam" id="3.40.50.11320:FF:000003">
    <property type="entry name" value="Carboxypeptidase"/>
    <property type="match status" value="1"/>
</dbReference>
<dbReference type="Pfam" id="PF00450">
    <property type="entry name" value="Peptidase_S10"/>
    <property type="match status" value="1"/>
</dbReference>
<dbReference type="PRINTS" id="PR00724">
    <property type="entry name" value="CRBOXYPTASEC"/>
</dbReference>
<dbReference type="OrthoDB" id="443318at2759"/>